<dbReference type="Proteomes" id="UP001595923">
    <property type="component" value="Unassembled WGS sequence"/>
</dbReference>
<gene>
    <name evidence="1" type="ORF">ACFO4E_27575</name>
</gene>
<name>A0ABV9E5V4_9ACTN</name>
<evidence type="ECO:0000313" key="1">
    <source>
        <dbReference type="EMBL" id="MFC4565635.1"/>
    </source>
</evidence>
<evidence type="ECO:0000313" key="2">
    <source>
        <dbReference type="Proteomes" id="UP001595923"/>
    </source>
</evidence>
<sequence>MAANALLVVASSASCEVTSSSGVRASSTSCTSRDCEVTVSGAQGSGDLWDQGNTTIEYRIRLADDQEADVRVTVQEGAYRESDEAALVPGDSTEVGGYTVSYVERNGDAATFDFTWQD</sequence>
<dbReference type="EMBL" id="JBHSFQ010000042">
    <property type="protein sequence ID" value="MFC4565635.1"/>
    <property type="molecule type" value="Genomic_DNA"/>
</dbReference>
<proteinExistence type="predicted"/>
<keyword evidence="2" id="KW-1185">Reference proteome</keyword>
<accession>A0ABV9E5V4</accession>
<comment type="caution">
    <text evidence="1">The sequence shown here is derived from an EMBL/GenBank/DDBJ whole genome shotgun (WGS) entry which is preliminary data.</text>
</comment>
<reference evidence="2" key="1">
    <citation type="journal article" date="2019" name="Int. J. Syst. Evol. Microbiol.">
        <title>The Global Catalogue of Microorganisms (GCM) 10K type strain sequencing project: providing services to taxonomists for standard genome sequencing and annotation.</title>
        <authorList>
            <consortium name="The Broad Institute Genomics Platform"/>
            <consortium name="The Broad Institute Genome Sequencing Center for Infectious Disease"/>
            <person name="Wu L."/>
            <person name="Ma J."/>
        </authorList>
    </citation>
    <scope>NUCLEOTIDE SEQUENCE [LARGE SCALE GENOMIC DNA]</scope>
    <source>
        <strain evidence="2">XZYJ18</strain>
    </source>
</reference>
<protein>
    <submittedName>
        <fullName evidence="1">Uncharacterized protein</fullName>
    </submittedName>
</protein>
<organism evidence="1 2">
    <name type="scientific">Nocardiopsis mangrovi</name>
    <dbReference type="NCBI Taxonomy" id="1179818"/>
    <lineage>
        <taxon>Bacteria</taxon>
        <taxon>Bacillati</taxon>
        <taxon>Actinomycetota</taxon>
        <taxon>Actinomycetes</taxon>
        <taxon>Streptosporangiales</taxon>
        <taxon>Nocardiopsidaceae</taxon>
        <taxon>Nocardiopsis</taxon>
    </lineage>
</organism>
<dbReference type="RefSeq" id="WP_378579801.1">
    <property type="nucleotide sequence ID" value="NZ_JBHSFQ010000042.1"/>
</dbReference>